<dbReference type="OrthoDB" id="9148007at2"/>
<accession>A0A1H6IR39</accession>
<proteinExistence type="predicted"/>
<dbReference type="RefSeq" id="WP_074769665.1">
    <property type="nucleotide sequence ID" value="NZ_FNWO01000012.1"/>
</dbReference>
<organism evidence="3 4">
    <name type="scientific">Magnetospirillum fulvum</name>
    <name type="common">Rhodospirillum fulvum</name>
    <dbReference type="NCBI Taxonomy" id="1082"/>
    <lineage>
        <taxon>Bacteria</taxon>
        <taxon>Pseudomonadati</taxon>
        <taxon>Pseudomonadota</taxon>
        <taxon>Alphaproteobacteria</taxon>
        <taxon>Rhodospirillales</taxon>
        <taxon>Rhodospirillaceae</taxon>
        <taxon>Magnetospirillum</taxon>
    </lineage>
</organism>
<feature type="compositionally biased region" description="Low complexity" evidence="1">
    <location>
        <begin position="246"/>
        <end position="264"/>
    </location>
</feature>
<evidence type="ECO:0000259" key="2">
    <source>
        <dbReference type="Pfam" id="PF13588"/>
    </source>
</evidence>
<reference evidence="4" key="1">
    <citation type="submission" date="2016-10" db="EMBL/GenBank/DDBJ databases">
        <authorList>
            <person name="Varghese N."/>
            <person name="Submissions S."/>
        </authorList>
    </citation>
    <scope>NUCLEOTIDE SEQUENCE [LARGE SCALE GENOMIC DNA]</scope>
    <source>
        <strain evidence="4">DSM 13234</strain>
    </source>
</reference>
<dbReference type="InterPro" id="IPR017035">
    <property type="entry name" value="UCP035009_HsdR_All3000-type"/>
</dbReference>
<evidence type="ECO:0000313" key="3">
    <source>
        <dbReference type="EMBL" id="SEH52217.1"/>
    </source>
</evidence>
<name>A0A1H6IR39_MAGFU</name>
<dbReference type="InterPro" id="IPR029464">
    <property type="entry name" value="HSDR_N"/>
</dbReference>
<dbReference type="Gene3D" id="3.90.1570.30">
    <property type="match status" value="1"/>
</dbReference>
<keyword evidence="4" id="KW-1185">Reference proteome</keyword>
<evidence type="ECO:0000313" key="4">
    <source>
        <dbReference type="Proteomes" id="UP000182983"/>
    </source>
</evidence>
<dbReference type="Pfam" id="PF13588">
    <property type="entry name" value="HSDR_N_2"/>
    <property type="match status" value="1"/>
</dbReference>
<feature type="domain" description="Type I restriction enzyme R protein N-terminal" evidence="2">
    <location>
        <begin position="24"/>
        <end position="120"/>
    </location>
</feature>
<dbReference type="AlphaFoldDB" id="A0A1H6IR39"/>
<gene>
    <name evidence="3" type="ORF">SAMN04244559_02777</name>
</gene>
<evidence type="ECO:0000256" key="1">
    <source>
        <dbReference type="SAM" id="MobiDB-lite"/>
    </source>
</evidence>
<dbReference type="Proteomes" id="UP000182983">
    <property type="component" value="Unassembled WGS sequence"/>
</dbReference>
<dbReference type="PIRSF" id="PIRSF035009">
    <property type="entry name" value="UCP035009_HSDR_N"/>
    <property type="match status" value="1"/>
</dbReference>
<dbReference type="EMBL" id="FNWO01000012">
    <property type="protein sequence ID" value="SEH52217.1"/>
    <property type="molecule type" value="Genomic_DNA"/>
</dbReference>
<feature type="region of interest" description="Disordered" evidence="1">
    <location>
        <begin position="237"/>
        <end position="267"/>
    </location>
</feature>
<sequence>MDFADKIASLAQRIAKQKDSIETEEATKNACIMPFLSALGYDVFDPHAVVPEFTADVGVKKGEKVDYAINIDGKVVMLIECKPCKFSLSTQHMSQLYRYFSVTEARFSILTNGILYWFFSDLDQPNKMDIKPFFEFDMLNYRPAQVDELKKFANTNFNVTSILETASDLKYGSLLMREIANEIDSPSDEVMRLLIGRVYDGKLTANVLTKFGPLVQKAMKDTVRELVNQRLSNAMDDTAKTALPVSQSESSETEASPSAQASAEGTGELDDIVTTQEEIDGYQIVRAIVREVVKVERVTMRDAKSYCAVLLDDNNRKPICRLHLNRSIKYLGLFDENKAEERIHIESLDDIFAHADRLKATAATYDSVKAKVAATV</sequence>
<protein>
    <recommendedName>
        <fullName evidence="2">Type I restriction enzyme R protein N-terminal domain-containing protein</fullName>
    </recommendedName>
</protein>